<dbReference type="GO" id="GO:0016020">
    <property type="term" value="C:membrane"/>
    <property type="evidence" value="ECO:0007669"/>
    <property type="project" value="UniProtKB-SubCell"/>
</dbReference>
<comment type="subcellular location">
    <subcellularLocation>
        <location evidence="1">Membrane</location>
        <topology evidence="1">Multi-pass membrane protein</topology>
    </subcellularLocation>
</comment>
<dbReference type="AlphaFoldDB" id="A0A7R8W514"/>
<evidence type="ECO:0000313" key="6">
    <source>
        <dbReference type="EMBL" id="CAD7223223.1"/>
    </source>
</evidence>
<dbReference type="InterPro" id="IPR011701">
    <property type="entry name" value="MFS"/>
</dbReference>
<evidence type="ECO:0000256" key="1">
    <source>
        <dbReference type="ARBA" id="ARBA00004141"/>
    </source>
</evidence>
<evidence type="ECO:0000256" key="5">
    <source>
        <dbReference type="ARBA" id="ARBA00023136"/>
    </source>
</evidence>
<gene>
    <name evidence="6" type="ORF">CTOB1V02_LOCUS1213</name>
</gene>
<proteinExistence type="predicted"/>
<dbReference type="PANTHER" id="PTHR23506:SF26">
    <property type="entry name" value="MFS-TYPE TRANSPORTER SLC18B1"/>
    <property type="match status" value="1"/>
</dbReference>
<sequence length="325" mass="34787">MAGIAFTGSCCVLFGTLDKIQDPETFIVYCFLTRTLEAVGYAAYQTATFTLISIWFPNNIGTVLSITEILVAAGLSAGPAIGSIFYEIGGYSLPFYVLGGFMLSNVLVAFLVLPPEDSFDAPSDNSTEEHPGLWDIMRIPSAIFVSASITMGALVYAALLPTLQPHTEKIGVSPSGTGLMFFVQMGFYALSGPLGGYLTDHDTKNRRLTLTLDYICNVIIGITYGFVTVPTFGAFYQVAQEVLGPAVGGFLTATYGFPTAMTTVGTASITLGIAMICFHFYWIRRKKPTQPSITGPMETTPLLAPPKLNGFGKSENMAMVNGSTL</sequence>
<name>A0A7R8W514_9CRUS</name>
<evidence type="ECO:0000256" key="3">
    <source>
        <dbReference type="ARBA" id="ARBA00022692"/>
    </source>
</evidence>
<evidence type="ECO:0000256" key="2">
    <source>
        <dbReference type="ARBA" id="ARBA00022448"/>
    </source>
</evidence>
<evidence type="ECO:0000256" key="4">
    <source>
        <dbReference type="ARBA" id="ARBA00022989"/>
    </source>
</evidence>
<dbReference type="Pfam" id="PF07690">
    <property type="entry name" value="MFS_1"/>
    <property type="match status" value="1"/>
</dbReference>
<dbReference type="InterPro" id="IPR050930">
    <property type="entry name" value="MFS_Vesicular_Transporter"/>
</dbReference>
<dbReference type="Gene3D" id="1.20.1250.20">
    <property type="entry name" value="MFS general substrate transporter like domains"/>
    <property type="match status" value="2"/>
</dbReference>
<accession>A0A7R8W514</accession>
<dbReference type="SUPFAM" id="SSF103473">
    <property type="entry name" value="MFS general substrate transporter"/>
    <property type="match status" value="1"/>
</dbReference>
<dbReference type="PANTHER" id="PTHR23506">
    <property type="entry name" value="GH10249P"/>
    <property type="match status" value="1"/>
</dbReference>
<dbReference type="EMBL" id="OB660169">
    <property type="protein sequence ID" value="CAD7223223.1"/>
    <property type="molecule type" value="Genomic_DNA"/>
</dbReference>
<dbReference type="GO" id="GO:0022857">
    <property type="term" value="F:transmembrane transporter activity"/>
    <property type="evidence" value="ECO:0007669"/>
    <property type="project" value="InterPro"/>
</dbReference>
<organism evidence="6">
    <name type="scientific">Cyprideis torosa</name>
    <dbReference type="NCBI Taxonomy" id="163714"/>
    <lineage>
        <taxon>Eukaryota</taxon>
        <taxon>Metazoa</taxon>
        <taxon>Ecdysozoa</taxon>
        <taxon>Arthropoda</taxon>
        <taxon>Crustacea</taxon>
        <taxon>Oligostraca</taxon>
        <taxon>Ostracoda</taxon>
        <taxon>Podocopa</taxon>
        <taxon>Podocopida</taxon>
        <taxon>Cytherocopina</taxon>
        <taxon>Cytheroidea</taxon>
        <taxon>Cytherideidae</taxon>
        <taxon>Cyprideis</taxon>
    </lineage>
</organism>
<keyword evidence="2" id="KW-0813">Transport</keyword>
<dbReference type="OrthoDB" id="446368at2759"/>
<keyword evidence="5" id="KW-0472">Membrane</keyword>
<keyword evidence="3" id="KW-0812">Transmembrane</keyword>
<keyword evidence="4" id="KW-1133">Transmembrane helix</keyword>
<protein>
    <submittedName>
        <fullName evidence="6">Uncharacterized protein</fullName>
    </submittedName>
</protein>
<reference evidence="6" key="1">
    <citation type="submission" date="2020-11" db="EMBL/GenBank/DDBJ databases">
        <authorList>
            <person name="Tran Van P."/>
        </authorList>
    </citation>
    <scope>NUCLEOTIDE SEQUENCE</scope>
</reference>
<dbReference type="InterPro" id="IPR036259">
    <property type="entry name" value="MFS_trans_sf"/>
</dbReference>